<organism evidence="2 3">
    <name type="scientific">Limnobaculum parvum</name>
    <dbReference type="NCBI Taxonomy" id="2172103"/>
    <lineage>
        <taxon>Bacteria</taxon>
        <taxon>Pseudomonadati</taxon>
        <taxon>Pseudomonadota</taxon>
        <taxon>Gammaproteobacteria</taxon>
        <taxon>Enterobacterales</taxon>
        <taxon>Budviciaceae</taxon>
        <taxon>Limnobaculum</taxon>
    </lineage>
</organism>
<dbReference type="OrthoDB" id="4394845at2"/>
<feature type="transmembrane region" description="Helical" evidence="1">
    <location>
        <begin position="201"/>
        <end position="223"/>
    </location>
</feature>
<protein>
    <submittedName>
        <fullName evidence="2">Diguanylate cyclase</fullName>
    </submittedName>
</protein>
<feature type="transmembrane region" description="Helical" evidence="1">
    <location>
        <begin position="39"/>
        <end position="60"/>
    </location>
</feature>
<name>A0A2Y9TX92_9GAMM</name>
<feature type="transmembrane region" description="Helical" evidence="1">
    <location>
        <begin position="107"/>
        <end position="126"/>
    </location>
</feature>
<gene>
    <name evidence="2" type="ORF">HYN51_07035</name>
</gene>
<feature type="transmembrane region" description="Helical" evidence="1">
    <location>
        <begin position="6"/>
        <end position="27"/>
    </location>
</feature>
<evidence type="ECO:0000256" key="1">
    <source>
        <dbReference type="SAM" id="Phobius"/>
    </source>
</evidence>
<dbReference type="RefSeq" id="WP_108900406.1">
    <property type="nucleotide sequence ID" value="NZ_CP029185.2"/>
</dbReference>
<keyword evidence="1" id="KW-1133">Transmembrane helix</keyword>
<feature type="transmembrane region" description="Helical" evidence="1">
    <location>
        <begin position="146"/>
        <end position="163"/>
    </location>
</feature>
<dbReference type="GO" id="GO:0009390">
    <property type="term" value="C:dimethyl sulfoxide reductase complex"/>
    <property type="evidence" value="ECO:0007669"/>
    <property type="project" value="TreeGrafter"/>
</dbReference>
<dbReference type="AlphaFoldDB" id="A0A2Y9TX92"/>
<evidence type="ECO:0000313" key="3">
    <source>
        <dbReference type="Proteomes" id="UP000244908"/>
    </source>
</evidence>
<evidence type="ECO:0000313" key="2">
    <source>
        <dbReference type="EMBL" id="AWH88333.1"/>
    </source>
</evidence>
<accession>A0A2Y9TX92</accession>
<sequence>MHELPLVFFTVLGQSAVGLFLLAYISFQLKLSDWEQLRRANLLALVLMAIGLVCSIFHLGQIFRMFNVMAGIGRSPMSNEIALCGGFFALACCTLFFSYIKKNAGIANVLNIVTILAGLAFVWSITKVYQLQTVSSWNSGYTAQQMWLTVLVGGGACAVLAGVRKVGAIVLLIGAVVSLVVKPGYLSFVNQVEPALSSQQTLFWGIQTFCLALAVLIAVVVLIKHKGLASAMALCSAGVIVGELASRIAFYNLWSIAM</sequence>
<dbReference type="Proteomes" id="UP000244908">
    <property type="component" value="Chromosome"/>
</dbReference>
<dbReference type="Gene3D" id="1.20.1630.10">
    <property type="entry name" value="Formate dehydrogenase/DMSO reductase domain"/>
    <property type="match status" value="1"/>
</dbReference>
<dbReference type="InterPro" id="IPR007059">
    <property type="entry name" value="DmsC"/>
</dbReference>
<keyword evidence="1" id="KW-0812">Transmembrane</keyword>
<dbReference type="EMBL" id="CP029185">
    <property type="protein sequence ID" value="AWH88333.1"/>
    <property type="molecule type" value="Genomic_DNA"/>
</dbReference>
<feature type="transmembrane region" description="Helical" evidence="1">
    <location>
        <begin position="80"/>
        <end position="100"/>
    </location>
</feature>
<dbReference type="PANTHER" id="PTHR38095:SF3">
    <property type="entry name" value="ANAEROBIC DIMETHYL SULFOXIDE REDUCTASE, SUBUNIT C"/>
    <property type="match status" value="1"/>
</dbReference>
<proteinExistence type="predicted"/>
<feature type="transmembrane region" description="Helical" evidence="1">
    <location>
        <begin position="230"/>
        <end position="254"/>
    </location>
</feature>
<feature type="transmembrane region" description="Helical" evidence="1">
    <location>
        <begin position="170"/>
        <end position="189"/>
    </location>
</feature>
<dbReference type="KEGG" id="lpv:HYN51_07035"/>
<dbReference type="Pfam" id="PF04976">
    <property type="entry name" value="DmsC"/>
    <property type="match status" value="1"/>
</dbReference>
<dbReference type="GO" id="GO:0009389">
    <property type="term" value="F:dimethyl sulfoxide reductase activity"/>
    <property type="evidence" value="ECO:0007669"/>
    <property type="project" value="TreeGrafter"/>
</dbReference>
<keyword evidence="1" id="KW-0472">Membrane</keyword>
<dbReference type="PANTHER" id="PTHR38095">
    <property type="entry name" value="ANAEROBIC DIMETHYL SULFOXIDE REDUCTASE CHAIN YNFH"/>
    <property type="match status" value="1"/>
</dbReference>
<reference evidence="2 3" key="1">
    <citation type="journal article" date="2019" name="Int. J. Syst. Evol. Microbiol.">
        <title>Limnobaculum parvum gen. nov., sp. nov., isolated from a freshwater lake.</title>
        <authorList>
            <person name="Baek C."/>
            <person name="Shin S.K."/>
            <person name="Yi H."/>
        </authorList>
    </citation>
    <scope>NUCLEOTIDE SEQUENCE [LARGE SCALE GENOMIC DNA]</scope>
    <source>
        <strain evidence="2 3">HYN0051</strain>
    </source>
</reference>
<dbReference type="GO" id="GO:0005886">
    <property type="term" value="C:plasma membrane"/>
    <property type="evidence" value="ECO:0007669"/>
    <property type="project" value="TreeGrafter"/>
</dbReference>
<keyword evidence="3" id="KW-1185">Reference proteome</keyword>
<dbReference type="GO" id="GO:0019645">
    <property type="term" value="P:anaerobic electron transport chain"/>
    <property type="evidence" value="ECO:0007669"/>
    <property type="project" value="InterPro"/>
</dbReference>